<dbReference type="Proteomes" id="UP000189670">
    <property type="component" value="Unassembled WGS sequence"/>
</dbReference>
<evidence type="ECO:0008006" key="3">
    <source>
        <dbReference type="Google" id="ProtNLM"/>
    </source>
</evidence>
<name>A0A1V1P2D0_9BACT</name>
<dbReference type="EMBL" id="ATBP01000802">
    <property type="protein sequence ID" value="ETR68895.1"/>
    <property type="molecule type" value="Genomic_DNA"/>
</dbReference>
<evidence type="ECO:0000313" key="1">
    <source>
        <dbReference type="EMBL" id="ETR68895.1"/>
    </source>
</evidence>
<organism evidence="1 2">
    <name type="scientific">Candidatus Magnetoglobus multicellularis str. Araruama</name>
    <dbReference type="NCBI Taxonomy" id="890399"/>
    <lineage>
        <taxon>Bacteria</taxon>
        <taxon>Pseudomonadati</taxon>
        <taxon>Thermodesulfobacteriota</taxon>
        <taxon>Desulfobacteria</taxon>
        <taxon>Desulfobacterales</taxon>
        <taxon>Desulfobacteraceae</taxon>
        <taxon>Candidatus Magnetoglobus</taxon>
    </lineage>
</organism>
<gene>
    <name evidence="1" type="ORF">OMM_04288</name>
</gene>
<dbReference type="InterPro" id="IPR001096">
    <property type="entry name" value="Peptidase_C13"/>
</dbReference>
<sequence>MFIENDQYKSSSDSLVIDVVETAGYAIIIQGKIKSNEGLASHNKTANFVYQQLTEQRGLLDEDIFYFNYDTNQPGVDAKPSKQAIQQTFTQDIIEKMNFKPANLYIIMVDHGTKEKFYIDPETITSSEFSEWTDTLQDGLTGQAMSQEIVFVLGFCFSGSFIDELSGQNRVVISSSGPDEFSYKGPLDEDNIREGEYFVSEFFKQIVYGKSVKQSFAEAVVLTEKFTAKGFGSINAPPYYDDSDQHPLLDDNADKVGTNDVMISGDEGLFADKIFIGVNPKTHNDIGDVYIKEVAKTIYLGENETATNDLWAEVSDPNQFVSLWIEIKYLAKDYKPVTALSGQIDMDLEKIVYNPAHYENGRYFWKNIGPQFIEPGIYQVFYFAKDRTSKNVSPLVRTYVYKNRAGNRPPKSISGDFTRKQYNNVIQGLAGQLQRFKLLYAISMGTDS</sequence>
<comment type="caution">
    <text evidence="1">The sequence shown here is derived from an EMBL/GenBank/DDBJ whole genome shotgun (WGS) entry which is preliminary data.</text>
</comment>
<dbReference type="Pfam" id="PF01650">
    <property type="entry name" value="Peptidase_C13"/>
    <property type="match status" value="1"/>
</dbReference>
<accession>A0A1V1P2D0</accession>
<proteinExistence type="predicted"/>
<dbReference type="GO" id="GO:0006508">
    <property type="term" value="P:proteolysis"/>
    <property type="evidence" value="ECO:0007669"/>
    <property type="project" value="InterPro"/>
</dbReference>
<protein>
    <recommendedName>
        <fullName evidence="3">Peptidase C13, legumain</fullName>
    </recommendedName>
</protein>
<dbReference type="AlphaFoldDB" id="A0A1V1P2D0"/>
<dbReference type="Gene3D" id="3.40.50.1460">
    <property type="match status" value="1"/>
</dbReference>
<evidence type="ECO:0000313" key="2">
    <source>
        <dbReference type="Proteomes" id="UP000189670"/>
    </source>
</evidence>
<dbReference type="GO" id="GO:0008233">
    <property type="term" value="F:peptidase activity"/>
    <property type="evidence" value="ECO:0007669"/>
    <property type="project" value="InterPro"/>
</dbReference>
<reference evidence="2" key="1">
    <citation type="submission" date="2012-11" db="EMBL/GenBank/DDBJ databases">
        <authorList>
            <person name="Lucero-Rivera Y.E."/>
            <person name="Tovar-Ramirez D."/>
        </authorList>
    </citation>
    <scope>NUCLEOTIDE SEQUENCE [LARGE SCALE GENOMIC DNA]</scope>
    <source>
        <strain evidence="2">Araruama</strain>
    </source>
</reference>